<proteinExistence type="predicted"/>
<evidence type="ECO:0000256" key="1">
    <source>
        <dbReference type="SAM" id="MobiDB-lite"/>
    </source>
</evidence>
<dbReference type="RefSeq" id="WP_183411315.1">
    <property type="nucleotide sequence ID" value="NZ_JACHWY010000003.1"/>
</dbReference>
<evidence type="ECO:0000313" key="2">
    <source>
        <dbReference type="EMBL" id="MBB3048534.1"/>
    </source>
</evidence>
<organism evidence="2 3">
    <name type="scientific">Litorivivens lipolytica</name>
    <dbReference type="NCBI Taxonomy" id="1524264"/>
    <lineage>
        <taxon>Bacteria</taxon>
        <taxon>Pseudomonadati</taxon>
        <taxon>Pseudomonadota</taxon>
        <taxon>Gammaproteobacteria</taxon>
        <taxon>Litorivivens</taxon>
    </lineage>
</organism>
<sequence length="94" mass="10185">MAGGSAQTSQAAFKPSQNRLVFREDCLSAQREFRSDKAVLGRLAGGLGRVTSRRTGADTPNPPYPEPMPGKPSLRRYAAFSKARKSVRCTAIMV</sequence>
<reference evidence="2 3" key="1">
    <citation type="submission" date="2020-08" db="EMBL/GenBank/DDBJ databases">
        <title>Genomic Encyclopedia of Type Strains, Phase III (KMG-III): the genomes of soil and plant-associated and newly described type strains.</title>
        <authorList>
            <person name="Whitman W."/>
        </authorList>
    </citation>
    <scope>NUCLEOTIDE SEQUENCE [LARGE SCALE GENOMIC DNA]</scope>
    <source>
        <strain evidence="2 3">CECT 8654</strain>
    </source>
</reference>
<dbReference type="AlphaFoldDB" id="A0A7W4W6W0"/>
<evidence type="ECO:0000313" key="3">
    <source>
        <dbReference type="Proteomes" id="UP000537130"/>
    </source>
</evidence>
<feature type="compositionally biased region" description="Pro residues" evidence="1">
    <location>
        <begin position="60"/>
        <end position="70"/>
    </location>
</feature>
<gene>
    <name evidence="2" type="ORF">FHR99_002808</name>
</gene>
<keyword evidence="3" id="KW-1185">Reference proteome</keyword>
<comment type="caution">
    <text evidence="2">The sequence shown here is derived from an EMBL/GenBank/DDBJ whole genome shotgun (WGS) entry which is preliminary data.</text>
</comment>
<accession>A0A7W4W6W0</accession>
<name>A0A7W4W6W0_9GAMM</name>
<protein>
    <submittedName>
        <fullName evidence="2">Uncharacterized protein</fullName>
    </submittedName>
</protein>
<feature type="region of interest" description="Disordered" evidence="1">
    <location>
        <begin position="50"/>
        <end position="72"/>
    </location>
</feature>
<dbReference type="EMBL" id="JACHWY010000003">
    <property type="protein sequence ID" value="MBB3048534.1"/>
    <property type="molecule type" value="Genomic_DNA"/>
</dbReference>
<dbReference type="Proteomes" id="UP000537130">
    <property type="component" value="Unassembled WGS sequence"/>
</dbReference>